<dbReference type="Proteomes" id="UP001243717">
    <property type="component" value="Unassembled WGS sequence"/>
</dbReference>
<dbReference type="Gene3D" id="2.60.120.260">
    <property type="entry name" value="Galactose-binding domain-like"/>
    <property type="match status" value="1"/>
</dbReference>
<dbReference type="InterPro" id="IPR008979">
    <property type="entry name" value="Galactose-bd-like_sf"/>
</dbReference>
<comment type="caution">
    <text evidence="3">The sequence shown here is derived from an EMBL/GenBank/DDBJ whole genome shotgun (WGS) entry which is preliminary data.</text>
</comment>
<feature type="chain" id="PRO_5046864484" description="Alpha-L-arabinofuranosidase 1 catalytic domain-containing protein" evidence="1">
    <location>
        <begin position="22"/>
        <end position="763"/>
    </location>
</feature>
<evidence type="ECO:0000313" key="3">
    <source>
        <dbReference type="EMBL" id="MDQ8193020.1"/>
    </source>
</evidence>
<dbReference type="Gene3D" id="3.20.20.80">
    <property type="entry name" value="Glycosidases"/>
    <property type="match status" value="1"/>
</dbReference>
<evidence type="ECO:0000259" key="2">
    <source>
        <dbReference type="Pfam" id="PF22848"/>
    </source>
</evidence>
<feature type="signal peptide" evidence="1">
    <location>
        <begin position="1"/>
        <end position="21"/>
    </location>
</feature>
<organism evidence="3 4">
    <name type="scientific">Thalassobacterium sedimentorum</name>
    <dbReference type="NCBI Taxonomy" id="3041258"/>
    <lineage>
        <taxon>Bacteria</taxon>
        <taxon>Pseudomonadati</taxon>
        <taxon>Verrucomicrobiota</taxon>
        <taxon>Opitutia</taxon>
        <taxon>Puniceicoccales</taxon>
        <taxon>Coraliomargaritaceae</taxon>
        <taxon>Thalassobacterium</taxon>
    </lineage>
</organism>
<sequence>MSAKYILFFLFSLSSVSVSNATGFTLLNKDKIIPPASVEVIEASGQAAASDLEAIADGDLELGSRSVLTGEEDGKGYLKIALDRPHIVQAVRYLARATKDVGKENDLSKFSLHKSSDDSVLYAGNFHGSSPKVFFPPVIADEFHLRFEQLKWNPNNQPLNIAELSFFEPAWQVTVDGETTTVLSDNLRDESLSLKLPCAIDIQLPEATTINGVAWAESLKGSGIKATVQVDGVATTALKTDAAWRSLHFSPTQGREVKITFTGEAGATLSLSEIDLYTPAVDSSPQPVSVRFPDQSLGEIINPLVYGGNIEYWIDDDAILGDPEFVELVRETPMPMLRFPGGTESDRYLWREHKLYDSTQWPYIDGPETTDTDEFIRFCRAVGAEPIICVNTEYAFYENDIQKGAQYAADWVRYCKDNDYQVKYWTIGNEMYWRLAFTVEEYTELVIAYAEAMRAVDPDILIAVPGEVQLNSVAKKDKPTAEGLQIMLETERKRRAFEITPKQNVEIQNRLMREYRNPDALKWWPNLLQGVKDHIDMIEVHLYAGSVEKAFMLEDGYAKQLADLKRYAREVTGKDIMLGVTEWNTSIWWGEGKDALGMEQALYIGEMLGALIEGGTDFANFWPITMEGQWIAKALYVEDHHNVLPSYYTFSAMARHLLGHRLPVEIDNSDLYSIASMSESKDRVTLIVMSRPTRAQGPVALTVPLGEGVLAGMSPTSVQVISAPAKRSYAIETTYPAWDSIDDESLTLSLPQYAFTIIQFSRP</sequence>
<dbReference type="SUPFAM" id="SSF51445">
    <property type="entry name" value="(Trans)glycosidases"/>
    <property type="match status" value="1"/>
</dbReference>
<protein>
    <recommendedName>
        <fullName evidence="2">Alpha-L-arabinofuranosidase 1 catalytic domain-containing protein</fullName>
    </recommendedName>
</protein>
<gene>
    <name evidence="3" type="ORF">QEH59_01190</name>
</gene>
<accession>A0ABU1AE90</accession>
<evidence type="ECO:0000256" key="1">
    <source>
        <dbReference type="SAM" id="SignalP"/>
    </source>
</evidence>
<proteinExistence type="predicted"/>
<keyword evidence="1" id="KW-0732">Signal</keyword>
<dbReference type="InterPro" id="IPR055235">
    <property type="entry name" value="ASD1_cat"/>
</dbReference>
<name>A0ABU1AE90_9BACT</name>
<keyword evidence="4" id="KW-1185">Reference proteome</keyword>
<evidence type="ECO:0000313" key="4">
    <source>
        <dbReference type="Proteomes" id="UP001243717"/>
    </source>
</evidence>
<feature type="domain" description="Alpha-L-arabinofuranosidase 1 catalytic" evidence="2">
    <location>
        <begin position="336"/>
        <end position="467"/>
    </location>
</feature>
<dbReference type="RefSeq" id="WP_308983529.1">
    <property type="nucleotide sequence ID" value="NZ_JARXIC010000002.1"/>
</dbReference>
<dbReference type="EMBL" id="JARXIC010000002">
    <property type="protein sequence ID" value="MDQ8193020.1"/>
    <property type="molecule type" value="Genomic_DNA"/>
</dbReference>
<dbReference type="SUPFAM" id="SSF49785">
    <property type="entry name" value="Galactose-binding domain-like"/>
    <property type="match status" value="1"/>
</dbReference>
<dbReference type="InterPro" id="IPR017853">
    <property type="entry name" value="GH"/>
</dbReference>
<dbReference type="Pfam" id="PF22848">
    <property type="entry name" value="ASD1_dom"/>
    <property type="match status" value="1"/>
</dbReference>
<reference evidence="3 4" key="1">
    <citation type="submission" date="2023-04" db="EMBL/GenBank/DDBJ databases">
        <title>A novel bacteria isolated from coastal sediment.</title>
        <authorList>
            <person name="Liu X.-J."/>
            <person name="Du Z.-J."/>
        </authorList>
    </citation>
    <scope>NUCLEOTIDE SEQUENCE [LARGE SCALE GENOMIC DNA]</scope>
    <source>
        <strain evidence="3 4">SDUM461004</strain>
    </source>
</reference>
<dbReference type="PANTHER" id="PTHR43576">
    <property type="entry name" value="ALPHA-L-ARABINOFURANOSIDASE C-RELATED"/>
    <property type="match status" value="1"/>
</dbReference>
<dbReference type="PANTHER" id="PTHR43576:SF3">
    <property type="entry name" value="ALPHA-L-ARABINOFURANOSIDASE C"/>
    <property type="match status" value="1"/>
</dbReference>